<dbReference type="AlphaFoldDB" id="A0A9X0DM18"/>
<accession>A0A9X0DM18</accession>
<dbReference type="EMBL" id="JAPEIS010000006">
    <property type="protein sequence ID" value="KAJ8065628.1"/>
    <property type="molecule type" value="Genomic_DNA"/>
</dbReference>
<evidence type="ECO:0000313" key="1">
    <source>
        <dbReference type="EMBL" id="KAJ8065628.1"/>
    </source>
</evidence>
<name>A0A9X0DM18_9HELO</name>
<proteinExistence type="predicted"/>
<gene>
    <name evidence="1" type="ORF">OCU04_006303</name>
</gene>
<dbReference type="Proteomes" id="UP001152300">
    <property type="component" value="Unassembled WGS sequence"/>
</dbReference>
<evidence type="ECO:0000313" key="2">
    <source>
        <dbReference type="Proteomes" id="UP001152300"/>
    </source>
</evidence>
<protein>
    <submittedName>
        <fullName evidence="1">Uncharacterized protein</fullName>
    </submittedName>
</protein>
<sequence length="100" mass="11355">MQADDALYRLGYKYSGTEERFLRSIYVVKPGSVHPAFLKSSKVRETLDLRATMAFCFSSRKSTRSPRQDALFSSKFTEFLKMAIDAIKKDGSIKLFVADS</sequence>
<organism evidence="1 2">
    <name type="scientific">Sclerotinia nivalis</name>
    <dbReference type="NCBI Taxonomy" id="352851"/>
    <lineage>
        <taxon>Eukaryota</taxon>
        <taxon>Fungi</taxon>
        <taxon>Dikarya</taxon>
        <taxon>Ascomycota</taxon>
        <taxon>Pezizomycotina</taxon>
        <taxon>Leotiomycetes</taxon>
        <taxon>Helotiales</taxon>
        <taxon>Sclerotiniaceae</taxon>
        <taxon>Sclerotinia</taxon>
    </lineage>
</organism>
<comment type="caution">
    <text evidence="1">The sequence shown here is derived from an EMBL/GenBank/DDBJ whole genome shotgun (WGS) entry which is preliminary data.</text>
</comment>
<reference evidence="1" key="1">
    <citation type="submission" date="2022-11" db="EMBL/GenBank/DDBJ databases">
        <title>Genome Resource of Sclerotinia nivalis Strain SnTB1, a Plant Pathogen Isolated from American Ginseng.</title>
        <authorList>
            <person name="Fan S."/>
        </authorList>
    </citation>
    <scope>NUCLEOTIDE SEQUENCE</scope>
    <source>
        <strain evidence="1">SnTB1</strain>
    </source>
</reference>
<keyword evidence="2" id="KW-1185">Reference proteome</keyword>